<feature type="transmembrane region" description="Helical" evidence="8">
    <location>
        <begin position="61"/>
        <end position="82"/>
    </location>
</feature>
<comment type="subcellular location">
    <subcellularLocation>
        <location evidence="1 8">Cell membrane</location>
        <topology evidence="1 8">Multi-pass membrane protein</topology>
    </subcellularLocation>
</comment>
<comment type="caution">
    <text evidence="8">Lacks conserved residue(s) required for the propagation of feature annotation.</text>
</comment>
<sequence length="502" mass="52957">MGDTICWLLAALPLLWALAAIGWRKMPAMKAALGCYALAAGLSLFLFHASVSEVMHFTVHGVLLALVVVYVLVFGLLLHHVLEAGGSDRGAFHLDFPLRSDEVGAGAVVVGGVRPIFGGGQRLWTGRRHRRPVVCGAWISSTQGDDIALLTQSAVPWGALAIGTVINAELSGVPLHELGEYSPWLHIPLYLLYTFVVVVISEGWRAVRLHLDGILIVFVSLASVTWAVSVYVSVELAGAAAGGAAALLLVGYWKCQALLGRRGTNEGEGRQPLGKALWPYVVLVGYIFVTHFFPSIRHIATTVGVWQWPAYGFRLELLYSPGFALCLAAVVALKLYRLRMTEGMACIKKTLKQVFPAAMATIGFIAMSSVMDGAGMTGVMAAQAAVWAGAAFLAVSPFVGALGGWVSGSNSAANAMFSPFQRAMAEQLHEPTIWYAAAQNVAAAYMTMASPARLALVAATIGRSGGEGEAMRLVGPIVGASLVIIVVGVLIGRPASDAGLPV</sequence>
<feature type="transmembrane region" description="Helical" evidence="8">
    <location>
        <begin position="213"/>
        <end position="232"/>
    </location>
</feature>
<feature type="transmembrane region" description="Helical" evidence="8">
    <location>
        <begin position="357"/>
        <end position="379"/>
    </location>
</feature>
<comment type="similarity">
    <text evidence="2 8">Belongs to the lactate permease family.</text>
</comment>
<evidence type="ECO:0000313" key="10">
    <source>
        <dbReference type="Proteomes" id="UP000032522"/>
    </source>
</evidence>
<keyword evidence="4 8" id="KW-1003">Cell membrane</keyword>
<dbReference type="PATRIC" id="fig|1462.6.peg.2697"/>
<dbReference type="GO" id="GO:0015129">
    <property type="term" value="F:lactate transmembrane transporter activity"/>
    <property type="evidence" value="ECO:0007669"/>
    <property type="project" value="UniProtKB-UniRule"/>
</dbReference>
<dbReference type="Proteomes" id="UP000032522">
    <property type="component" value="Unassembled WGS sequence"/>
</dbReference>
<evidence type="ECO:0000256" key="6">
    <source>
        <dbReference type="ARBA" id="ARBA00022989"/>
    </source>
</evidence>
<comment type="caution">
    <text evidence="9">The sequence shown here is derived from an EMBL/GenBank/DDBJ whole genome shotgun (WGS) entry which is preliminary data.</text>
</comment>
<evidence type="ECO:0000256" key="3">
    <source>
        <dbReference type="ARBA" id="ARBA00022448"/>
    </source>
</evidence>
<dbReference type="RefSeq" id="WP_044732117.1">
    <property type="nucleotide sequence ID" value="NZ_JYBP01000003.1"/>
</dbReference>
<dbReference type="AlphaFoldDB" id="A0A0D8BS84"/>
<dbReference type="InterPro" id="IPR003804">
    <property type="entry name" value="Lactate_perm"/>
</dbReference>
<gene>
    <name evidence="9" type="ORF">LG52_2413</name>
</gene>
<feature type="transmembrane region" description="Helical" evidence="8">
    <location>
        <begin position="385"/>
        <end position="406"/>
    </location>
</feature>
<evidence type="ECO:0000256" key="1">
    <source>
        <dbReference type="ARBA" id="ARBA00004651"/>
    </source>
</evidence>
<feature type="transmembrane region" description="Helical" evidence="8">
    <location>
        <begin position="29"/>
        <end position="49"/>
    </location>
</feature>
<keyword evidence="7 8" id="KW-0472">Membrane</keyword>
<reference evidence="9 10" key="1">
    <citation type="submission" date="2015-01" db="EMBL/GenBank/DDBJ databases">
        <authorList>
            <person name="Filippidou S."/>
            <person name="Jeanneret N."/>
            <person name="Russel-Delif L."/>
            <person name="Junier T."/>
            <person name="Wunderlin T."/>
            <person name="Molina V."/>
            <person name="Johnson S.L."/>
            <person name="Davenport K.W."/>
            <person name="Chain P.S."/>
            <person name="Dorador C."/>
            <person name="Junier P."/>
        </authorList>
    </citation>
    <scope>NUCLEOTIDE SEQUENCE [LARGE SCALE GENOMIC DNA]</scope>
    <source>
        <strain evidence="9 10">Et7/4</strain>
    </source>
</reference>
<dbReference type="Pfam" id="PF02652">
    <property type="entry name" value="Lactate_perm"/>
    <property type="match status" value="1"/>
</dbReference>
<keyword evidence="6 8" id="KW-1133">Transmembrane helix</keyword>
<feature type="transmembrane region" description="Helical" evidence="8">
    <location>
        <begin position="473"/>
        <end position="492"/>
    </location>
</feature>
<dbReference type="EMBL" id="JYBP01000003">
    <property type="protein sequence ID" value="KJE27073.1"/>
    <property type="molecule type" value="Genomic_DNA"/>
</dbReference>
<evidence type="ECO:0000256" key="8">
    <source>
        <dbReference type="RuleBase" id="RU365092"/>
    </source>
</evidence>
<keyword evidence="3 8" id="KW-0813">Transport</keyword>
<name>A0A0D8BS84_GEOKU</name>
<feature type="transmembrane region" description="Helical" evidence="8">
    <location>
        <begin position="317"/>
        <end position="336"/>
    </location>
</feature>
<keyword evidence="5 8" id="KW-0812">Transmembrane</keyword>
<evidence type="ECO:0000256" key="4">
    <source>
        <dbReference type="ARBA" id="ARBA00022475"/>
    </source>
</evidence>
<evidence type="ECO:0000256" key="2">
    <source>
        <dbReference type="ARBA" id="ARBA00010100"/>
    </source>
</evidence>
<dbReference type="GO" id="GO:0015295">
    <property type="term" value="F:solute:proton symporter activity"/>
    <property type="evidence" value="ECO:0007669"/>
    <property type="project" value="TreeGrafter"/>
</dbReference>
<dbReference type="PANTHER" id="PTHR30003">
    <property type="entry name" value="L-LACTATE PERMEASE"/>
    <property type="match status" value="1"/>
</dbReference>
<feature type="transmembrane region" description="Helical" evidence="8">
    <location>
        <begin position="238"/>
        <end position="255"/>
    </location>
</feature>
<comment type="function">
    <text evidence="8">Uptake of L-lactate across the membrane. Can also transport D-lactate and glycolate.</text>
</comment>
<dbReference type="PANTHER" id="PTHR30003:SF0">
    <property type="entry name" value="GLYCOLATE PERMEASE GLCA-RELATED"/>
    <property type="match status" value="1"/>
</dbReference>
<organism evidence="9 10">
    <name type="scientific">Geobacillus kaustophilus</name>
    <dbReference type="NCBI Taxonomy" id="1462"/>
    <lineage>
        <taxon>Bacteria</taxon>
        <taxon>Bacillati</taxon>
        <taxon>Bacillota</taxon>
        <taxon>Bacilli</taxon>
        <taxon>Bacillales</taxon>
        <taxon>Anoxybacillaceae</taxon>
        <taxon>Geobacillus</taxon>
        <taxon>Geobacillus thermoleovorans group</taxon>
    </lineage>
</organism>
<proteinExistence type="inferred from homology"/>
<evidence type="ECO:0000256" key="7">
    <source>
        <dbReference type="ARBA" id="ARBA00023136"/>
    </source>
</evidence>
<dbReference type="GO" id="GO:0005886">
    <property type="term" value="C:plasma membrane"/>
    <property type="evidence" value="ECO:0007669"/>
    <property type="project" value="UniProtKB-SubCell"/>
</dbReference>
<protein>
    <recommendedName>
        <fullName evidence="8">L-lactate permease</fullName>
    </recommendedName>
</protein>
<accession>A0A0D8BS84</accession>
<evidence type="ECO:0000256" key="5">
    <source>
        <dbReference type="ARBA" id="ARBA00022692"/>
    </source>
</evidence>
<feature type="transmembrane region" description="Helical" evidence="8">
    <location>
        <begin position="276"/>
        <end position="297"/>
    </location>
</feature>
<feature type="transmembrane region" description="Helical" evidence="8">
    <location>
        <begin position="184"/>
        <end position="201"/>
    </location>
</feature>
<evidence type="ECO:0000313" key="9">
    <source>
        <dbReference type="EMBL" id="KJE27073.1"/>
    </source>
</evidence>